<evidence type="ECO:0000256" key="7">
    <source>
        <dbReference type="ARBA" id="ARBA00023163"/>
    </source>
</evidence>
<dbReference type="CDD" id="cd15530">
    <property type="entry name" value="PHD2_d4"/>
    <property type="match status" value="1"/>
</dbReference>
<keyword evidence="2" id="KW-0479">Metal-binding</keyword>
<feature type="compositionally biased region" description="Basic residues" evidence="10">
    <location>
        <begin position="154"/>
        <end position="167"/>
    </location>
</feature>
<evidence type="ECO:0000256" key="9">
    <source>
        <dbReference type="PROSITE-ProRule" id="PRU00146"/>
    </source>
</evidence>
<dbReference type="Gene3D" id="3.30.40.10">
    <property type="entry name" value="Zinc/RING finger domain, C3HC4 (zinc finger)"/>
    <property type="match status" value="1"/>
</dbReference>
<feature type="region of interest" description="Disordered" evidence="10">
    <location>
        <begin position="224"/>
        <end position="249"/>
    </location>
</feature>
<evidence type="ECO:0000256" key="1">
    <source>
        <dbReference type="ARBA" id="ARBA00004123"/>
    </source>
</evidence>
<keyword evidence="5" id="KW-0862">Zinc</keyword>
<dbReference type="PANTHER" id="PTHR45888:SF5">
    <property type="entry name" value="D4, ISOFORM A"/>
    <property type="match status" value="1"/>
</dbReference>
<dbReference type="InterPro" id="IPR025750">
    <property type="entry name" value="DPF1-3_N"/>
</dbReference>
<keyword evidence="11" id="KW-0812">Transmembrane</keyword>
<organism evidence="13 14">
    <name type="scientific">Trichinella spiralis</name>
    <name type="common">Trichina worm</name>
    <dbReference type="NCBI Taxonomy" id="6334"/>
    <lineage>
        <taxon>Eukaryota</taxon>
        <taxon>Metazoa</taxon>
        <taxon>Ecdysozoa</taxon>
        <taxon>Nematoda</taxon>
        <taxon>Enoplea</taxon>
        <taxon>Dorylaimia</taxon>
        <taxon>Trichinellida</taxon>
        <taxon>Trichinellidae</taxon>
        <taxon>Trichinella</taxon>
    </lineage>
</organism>
<evidence type="ECO:0000256" key="6">
    <source>
        <dbReference type="ARBA" id="ARBA00023015"/>
    </source>
</evidence>
<dbReference type="InterPro" id="IPR026112">
    <property type="entry name" value="AMN"/>
</dbReference>
<dbReference type="SUPFAM" id="SSF57903">
    <property type="entry name" value="FYVE/PHD zinc finger"/>
    <property type="match status" value="1"/>
</dbReference>
<feature type="compositionally biased region" description="Acidic residues" evidence="10">
    <location>
        <begin position="131"/>
        <end position="150"/>
    </location>
</feature>
<keyword evidence="11" id="KW-0472">Membrane</keyword>
<dbReference type="InterPro" id="IPR019787">
    <property type="entry name" value="Znf_PHD-finger"/>
</dbReference>
<evidence type="ECO:0000259" key="12">
    <source>
        <dbReference type="PROSITE" id="PS50016"/>
    </source>
</evidence>
<keyword evidence="7" id="KW-0804">Transcription</keyword>
<evidence type="ECO:0000313" key="14">
    <source>
        <dbReference type="Proteomes" id="UP001558632"/>
    </source>
</evidence>
<keyword evidence="8" id="KW-0539">Nucleus</keyword>
<keyword evidence="14" id="KW-1185">Reference proteome</keyword>
<feature type="compositionally biased region" description="Polar residues" evidence="10">
    <location>
        <begin position="79"/>
        <end position="112"/>
    </location>
</feature>
<dbReference type="PROSITE" id="PS50016">
    <property type="entry name" value="ZF_PHD_2"/>
    <property type="match status" value="2"/>
</dbReference>
<dbReference type="SMART" id="SM00249">
    <property type="entry name" value="PHD"/>
    <property type="match status" value="2"/>
</dbReference>
<dbReference type="InterPro" id="IPR001965">
    <property type="entry name" value="Znf_PHD"/>
</dbReference>
<evidence type="ECO:0000256" key="2">
    <source>
        <dbReference type="ARBA" id="ARBA00022723"/>
    </source>
</evidence>
<dbReference type="Pfam" id="PF14051">
    <property type="entry name" value="DPF1-3_N"/>
    <property type="match status" value="1"/>
</dbReference>
<dbReference type="InterPro" id="IPR013083">
    <property type="entry name" value="Znf_RING/FYVE/PHD"/>
</dbReference>
<dbReference type="Pfam" id="PF00628">
    <property type="entry name" value="PHD"/>
    <property type="match status" value="1"/>
</dbReference>
<reference evidence="13 14" key="1">
    <citation type="submission" date="2024-07" db="EMBL/GenBank/DDBJ databases">
        <title>Enhanced genomic and transcriptomic resources for Trichinella pseudospiralis and T. spiralis underpin the discovery of pronounced molecular differences between stages and species.</title>
        <authorList>
            <person name="Pasi K.K."/>
            <person name="La Rosa G."/>
            <person name="Gomez-Morales M.A."/>
            <person name="Tosini F."/>
            <person name="Sumanam S."/>
            <person name="Young N.D."/>
            <person name="Chang B.C."/>
            <person name="Robin G.B."/>
        </authorList>
    </citation>
    <scope>NUCLEOTIDE SEQUENCE [LARGE SCALE GENOMIC DNA]</scope>
    <source>
        <strain evidence="13">ISS534</strain>
    </source>
</reference>
<evidence type="ECO:0000256" key="8">
    <source>
        <dbReference type="ARBA" id="ARBA00023242"/>
    </source>
</evidence>
<evidence type="ECO:0000256" key="4">
    <source>
        <dbReference type="ARBA" id="ARBA00022771"/>
    </source>
</evidence>
<evidence type="ECO:0000256" key="3">
    <source>
        <dbReference type="ARBA" id="ARBA00022737"/>
    </source>
</evidence>
<dbReference type="Pfam" id="PF14828">
    <property type="entry name" value="Amnionless"/>
    <property type="match status" value="1"/>
</dbReference>
<keyword evidence="11" id="KW-1133">Transmembrane helix</keyword>
<dbReference type="EMBL" id="JBEUSY010000132">
    <property type="protein sequence ID" value="KAL1244476.1"/>
    <property type="molecule type" value="Genomic_DNA"/>
</dbReference>
<dbReference type="Proteomes" id="UP001558632">
    <property type="component" value="Unassembled WGS sequence"/>
</dbReference>
<accession>A0ABR3KV09</accession>
<feature type="domain" description="PHD-type" evidence="12">
    <location>
        <begin position="328"/>
        <end position="378"/>
    </location>
</feature>
<keyword evidence="6" id="KW-0805">Transcription regulation</keyword>
<evidence type="ECO:0000256" key="11">
    <source>
        <dbReference type="SAM" id="Phobius"/>
    </source>
</evidence>
<keyword evidence="3" id="KW-0677">Repeat</keyword>
<protein>
    <submittedName>
        <fullName evidence="13">Zinc finger protein</fullName>
    </submittedName>
</protein>
<keyword evidence="4 9" id="KW-0863">Zinc-finger</keyword>
<proteinExistence type="predicted"/>
<comment type="caution">
    <text evidence="13">The sequence shown here is derived from an EMBL/GenBank/DDBJ whole genome shotgun (WGS) entry which is preliminary data.</text>
</comment>
<feature type="compositionally biased region" description="Low complexity" evidence="10">
    <location>
        <begin position="234"/>
        <end position="246"/>
    </location>
</feature>
<feature type="region of interest" description="Disordered" evidence="10">
    <location>
        <begin position="50"/>
        <end position="176"/>
    </location>
</feature>
<dbReference type="InterPro" id="IPR011011">
    <property type="entry name" value="Znf_FYVE_PHD"/>
</dbReference>
<dbReference type="PANTHER" id="PTHR45888">
    <property type="entry name" value="HL01030P-RELATED"/>
    <property type="match status" value="1"/>
</dbReference>
<sequence>MAGHSASYLEQLESCANYNRRLCIERQQRLPFLDSQTGIAQVPSQLWRRASDRLPTNDPNVLYKYPSRDWRKKKPSGGVNLNTDFKSSADNAESADQSTTKEQTESARSSVPDTPVQPTEREYREPAWYEDYTELVGDEFDDPSDPDDYEEYSKRKRKKKATTKGGRKAHDSANPVERPYACPRFAVFALGMNDCSMRYKTKPGLHYHVRHHHSDAVAGELPISTDTSGFPGASQQHQHSTSGTSTRMAPMRKAAAISASRIQRQGMVELSSTCDLCQGDIFENKRTGCAEQLINCSDCGRAGHPYCLQFSSNMIISTKKYGWQCIECKSCAICGTSEHDEQLLFCDDCDRGFHMYCLTPKLFAPPEGSWSCDLCLNEFHRDQRLTSLGQSSQTILFVTVLKVSGLIYEYLPNAANKTMSNSCLADTESLLALLPVSGSFNIANNITFNSTFELLFTADSLLTWDVGNCRPLSKADLPQLDNWHDPEKWLVRNAPRPVLHSDRVPSMWDTVVFSNRHSYYINISTPVVVQRLIYHGQEHSSESFARHLNSVESCVSNNIKDENMAAICSNVRCAKNLPCSNSIRPVGHCCPICGALVTFTCDSSSNQQLVDNYNADITSQCLNEVQKEFLLSKATEWTVSVAKWKNVNYVLLFCICIACLLTVLGLWKRSYLSRMYSNQRVFWSVMWNRDTEDQVHLQMPAPSTSDLTVSDDCEKTSQNFENPIYMHSLQNELEDNEELLLAAAAFYEIPII</sequence>
<feature type="domain" description="PHD-type" evidence="12">
    <location>
        <begin position="271"/>
        <end position="331"/>
    </location>
</feature>
<gene>
    <name evidence="13" type="ORF">TSPI_06417</name>
</gene>
<evidence type="ECO:0000256" key="5">
    <source>
        <dbReference type="ARBA" id="ARBA00022833"/>
    </source>
</evidence>
<evidence type="ECO:0000313" key="13">
    <source>
        <dbReference type="EMBL" id="KAL1244476.1"/>
    </source>
</evidence>
<comment type="subcellular location">
    <subcellularLocation>
        <location evidence="1">Nucleus</location>
    </subcellularLocation>
</comment>
<name>A0ABR3KV09_TRISP</name>
<feature type="transmembrane region" description="Helical" evidence="11">
    <location>
        <begin position="649"/>
        <end position="667"/>
    </location>
</feature>
<evidence type="ECO:0000256" key="10">
    <source>
        <dbReference type="SAM" id="MobiDB-lite"/>
    </source>
</evidence>